<sequence>MISPSLPLFSSVSSVVMERRVCPPGSQWDSLLKHCIPHKSLGVTPSGECRLSRSAGSAQNGVFYAELDAFVVLAVPPPVLSTRGPDESWSTISPSVWICVGLVVSGSVLVLLLWFIIYRRHSGTSQLTGQKDSTPHTPTSIEQEEEALSPWPHVNGQAQEVPINEGPCGRSLCNGWAEHGLPLPATELGDSALVTAKTGQPV</sequence>
<feature type="region of interest" description="Disordered" evidence="1">
    <location>
        <begin position="125"/>
        <end position="146"/>
    </location>
</feature>
<proteinExistence type="predicted"/>
<evidence type="ECO:0000313" key="3">
    <source>
        <dbReference type="Ensembl" id="ENSCCRP00010106455.1"/>
    </source>
</evidence>
<dbReference type="Ensembl" id="ENSCCRT00010118342.1">
    <property type="protein sequence ID" value="ENSCCRP00010106455.1"/>
    <property type="gene ID" value="ENSCCRG00010046926.1"/>
</dbReference>
<protein>
    <submittedName>
        <fullName evidence="3">Uncharacterized protein</fullName>
    </submittedName>
</protein>
<accession>A0A8C1PKQ1</accession>
<evidence type="ECO:0000313" key="4">
    <source>
        <dbReference type="Proteomes" id="UP000694427"/>
    </source>
</evidence>
<organism evidence="3 4">
    <name type="scientific">Cyprinus carpio</name>
    <name type="common">Common carp</name>
    <dbReference type="NCBI Taxonomy" id="7962"/>
    <lineage>
        <taxon>Eukaryota</taxon>
        <taxon>Metazoa</taxon>
        <taxon>Chordata</taxon>
        <taxon>Craniata</taxon>
        <taxon>Vertebrata</taxon>
        <taxon>Euteleostomi</taxon>
        <taxon>Actinopterygii</taxon>
        <taxon>Neopterygii</taxon>
        <taxon>Teleostei</taxon>
        <taxon>Ostariophysi</taxon>
        <taxon>Cypriniformes</taxon>
        <taxon>Cyprinidae</taxon>
        <taxon>Cyprininae</taxon>
        <taxon>Cyprinus</taxon>
    </lineage>
</organism>
<feature type="transmembrane region" description="Helical" evidence="2">
    <location>
        <begin position="95"/>
        <end position="117"/>
    </location>
</feature>
<dbReference type="AlphaFoldDB" id="A0A8C1PKQ1"/>
<keyword evidence="2" id="KW-0472">Membrane</keyword>
<dbReference type="Proteomes" id="UP000694427">
    <property type="component" value="Unplaced"/>
</dbReference>
<reference evidence="3" key="1">
    <citation type="submission" date="2025-08" db="UniProtKB">
        <authorList>
            <consortium name="Ensembl"/>
        </authorList>
    </citation>
    <scope>IDENTIFICATION</scope>
</reference>
<reference evidence="3" key="2">
    <citation type="submission" date="2025-09" db="UniProtKB">
        <authorList>
            <consortium name="Ensembl"/>
        </authorList>
    </citation>
    <scope>IDENTIFICATION</scope>
</reference>
<keyword evidence="2" id="KW-0812">Transmembrane</keyword>
<name>A0A8C1PKQ1_CYPCA</name>
<feature type="compositionally biased region" description="Polar residues" evidence="1">
    <location>
        <begin position="125"/>
        <end position="141"/>
    </location>
</feature>
<evidence type="ECO:0000256" key="1">
    <source>
        <dbReference type="SAM" id="MobiDB-lite"/>
    </source>
</evidence>
<evidence type="ECO:0000256" key="2">
    <source>
        <dbReference type="SAM" id="Phobius"/>
    </source>
</evidence>
<keyword evidence="2" id="KW-1133">Transmembrane helix</keyword>
<keyword evidence="4" id="KW-1185">Reference proteome</keyword>